<dbReference type="GO" id="GO:0005524">
    <property type="term" value="F:ATP binding"/>
    <property type="evidence" value="ECO:0007669"/>
    <property type="project" value="InterPro"/>
</dbReference>
<dbReference type="GO" id="GO:0005829">
    <property type="term" value="C:cytosol"/>
    <property type="evidence" value="ECO:0007669"/>
    <property type="project" value="TreeGrafter"/>
</dbReference>
<dbReference type="InterPro" id="IPR014001">
    <property type="entry name" value="Helicase_ATP-bd"/>
</dbReference>
<dbReference type="SMART" id="SM00487">
    <property type="entry name" value="DEXDc"/>
    <property type="match status" value="1"/>
</dbReference>
<dbReference type="PANTHER" id="PTHR47396">
    <property type="entry name" value="TYPE I RESTRICTION ENZYME ECOKI R PROTEIN"/>
    <property type="match status" value="1"/>
</dbReference>
<dbReference type="InterPro" id="IPR050742">
    <property type="entry name" value="Helicase_Restrict-Modif_Enz"/>
</dbReference>
<dbReference type="Pfam" id="PF04851">
    <property type="entry name" value="ResIII"/>
    <property type="match status" value="1"/>
</dbReference>
<evidence type="ECO:0000256" key="1">
    <source>
        <dbReference type="SAM" id="MobiDB-lite"/>
    </source>
</evidence>
<dbReference type="GO" id="GO:0004386">
    <property type="term" value="F:helicase activity"/>
    <property type="evidence" value="ECO:0007669"/>
    <property type="project" value="UniProtKB-KW"/>
</dbReference>
<dbReference type="GO" id="GO:0003677">
    <property type="term" value="F:DNA binding"/>
    <property type="evidence" value="ECO:0007669"/>
    <property type="project" value="InterPro"/>
</dbReference>
<dbReference type="Gene3D" id="3.40.50.300">
    <property type="entry name" value="P-loop containing nucleotide triphosphate hydrolases"/>
    <property type="match status" value="1"/>
</dbReference>
<keyword evidence="3" id="KW-0067">ATP-binding</keyword>
<name>A0A921JI25_9BACT</name>
<dbReference type="PROSITE" id="PS51192">
    <property type="entry name" value="HELICASE_ATP_BIND_1"/>
    <property type="match status" value="1"/>
</dbReference>
<feature type="compositionally biased region" description="Basic residues" evidence="1">
    <location>
        <begin position="698"/>
        <end position="711"/>
    </location>
</feature>
<keyword evidence="3" id="KW-0547">Nucleotide-binding</keyword>
<dbReference type="EMBL" id="DYXT01000030">
    <property type="protein sequence ID" value="HJE39340.1"/>
    <property type="molecule type" value="Genomic_DNA"/>
</dbReference>
<keyword evidence="3" id="KW-0347">Helicase</keyword>
<evidence type="ECO:0000313" key="3">
    <source>
        <dbReference type="EMBL" id="HJE39340.1"/>
    </source>
</evidence>
<feature type="region of interest" description="Disordered" evidence="1">
    <location>
        <begin position="691"/>
        <end position="711"/>
    </location>
</feature>
<feature type="domain" description="Helicase ATP-binding" evidence="2">
    <location>
        <begin position="164"/>
        <end position="339"/>
    </location>
</feature>
<accession>A0A921JI25</accession>
<dbReference type="Proteomes" id="UP000711407">
    <property type="component" value="Unassembled WGS sequence"/>
</dbReference>
<gene>
    <name evidence="3" type="ORF">K8V47_06250</name>
</gene>
<dbReference type="GO" id="GO:0016787">
    <property type="term" value="F:hydrolase activity"/>
    <property type="evidence" value="ECO:0007669"/>
    <property type="project" value="InterPro"/>
</dbReference>
<keyword evidence="3" id="KW-0378">Hydrolase</keyword>
<dbReference type="InterPro" id="IPR006935">
    <property type="entry name" value="Helicase/UvrB_N"/>
</dbReference>
<dbReference type="AlphaFoldDB" id="A0A921JI25"/>
<reference evidence="3" key="1">
    <citation type="journal article" date="2021" name="PeerJ">
        <title>Extensive microbial diversity within the chicken gut microbiome revealed by metagenomics and culture.</title>
        <authorList>
            <person name="Gilroy R."/>
            <person name="Ravi A."/>
            <person name="Getino M."/>
            <person name="Pursley I."/>
            <person name="Horton D.L."/>
            <person name="Alikhan N.F."/>
            <person name="Baker D."/>
            <person name="Gharbi K."/>
            <person name="Hall N."/>
            <person name="Watson M."/>
            <person name="Adriaenssens E.M."/>
            <person name="Foster-Nyarko E."/>
            <person name="Jarju S."/>
            <person name="Secka A."/>
            <person name="Antonio M."/>
            <person name="Oren A."/>
            <person name="Chaudhuri R.R."/>
            <person name="La Ragione R."/>
            <person name="Hildebrand F."/>
            <person name="Pallen M.J."/>
        </authorList>
    </citation>
    <scope>NUCLEOTIDE SEQUENCE</scope>
    <source>
        <strain evidence="3">4100</strain>
    </source>
</reference>
<evidence type="ECO:0000259" key="2">
    <source>
        <dbReference type="PROSITE" id="PS51192"/>
    </source>
</evidence>
<comment type="caution">
    <text evidence="3">The sequence shown here is derived from an EMBL/GenBank/DDBJ whole genome shotgun (WGS) entry which is preliminary data.</text>
</comment>
<dbReference type="SUPFAM" id="SSF52540">
    <property type="entry name" value="P-loop containing nucleoside triphosphate hydrolases"/>
    <property type="match status" value="1"/>
</dbReference>
<evidence type="ECO:0000313" key="4">
    <source>
        <dbReference type="Proteomes" id="UP000711407"/>
    </source>
</evidence>
<dbReference type="InterPro" id="IPR027417">
    <property type="entry name" value="P-loop_NTPase"/>
</dbReference>
<organism evidence="3 4">
    <name type="scientific">Candidatus Amulumruptor caecigallinarius</name>
    <dbReference type="NCBI Taxonomy" id="2109911"/>
    <lineage>
        <taxon>Bacteria</taxon>
        <taxon>Pseudomonadati</taxon>
        <taxon>Bacteroidota</taxon>
        <taxon>Bacteroidia</taxon>
        <taxon>Bacteroidales</taxon>
        <taxon>Muribaculaceae</taxon>
        <taxon>Candidatus Amulumruptor</taxon>
    </lineage>
</organism>
<dbReference type="PANTHER" id="PTHR47396:SF1">
    <property type="entry name" value="ATP-DEPENDENT HELICASE IRC3-RELATED"/>
    <property type="match status" value="1"/>
</dbReference>
<reference evidence="3" key="2">
    <citation type="submission" date="2021-09" db="EMBL/GenBank/DDBJ databases">
        <authorList>
            <person name="Gilroy R."/>
        </authorList>
    </citation>
    <scope>NUCLEOTIDE SEQUENCE</scope>
    <source>
        <strain evidence="3">4100</strain>
    </source>
</reference>
<proteinExistence type="predicted"/>
<sequence length="711" mass="81536">MVETFKMPTSRLIYVFRINDPEHKGAVKIGEATYQGELWPNQLAHDCKELRQAAHGRIKQYTQTAGIKYELVWATPSFFIEGNTYTHFNDKAIHQVLKNSGIKARNFDIAGKAIEWFECDPPTVIKAIEAIKAGRKTLNPEDIDPAQQPIDFRPEQLEAIEMAYKQFKKGSKMLWNAKMRFGKTLSALEVVKRMQFKRTLILTHRPVVNESWFDDFNKIFFDSGGRWIYGSKAAKIDFDEVEAFAKKAEPNSYVYFASMQDLRGSSKADGKFDKNNALFETEWDFIIVDEAHEGTQTVLGKNVLEELKKKKTKVLHLSGTPFNIQDEFEEEETFSWDYIDEQKAKKQWEIDHPGDYNPYGTLPAMNIYTYDLGKLMNQQRFADKEVAFNFREFFRTDEGGKFVHEDYVLRFLDLLTKNDRESLYPFSNDRFRNIFRHTLWMVPGVREAAALEKLLIDHDEFGAKGVQIVNVAGDMGVTDDDEERRYNNALQKLNDAITDNPFATRTITLSCGRLTTGVSVKPWTGVLMLAGTFNTAASAYMQTIFRVQTPFEFGGLVKDNCYVFDFAPDRTLTVLAEVARVNTKPGKADSEQKERLGEFLNYCSVIALDGSHMNKIDAKDLMERVKKVYIERVVRSGFEDGGLYNDELLKLDAVDVDEFNRIGKAIGRTKAQKGTTEIDVNKQGLTDEEYKKAEEAKKKPKRNVLLKMKQP</sequence>
<protein>
    <submittedName>
        <fullName evidence="3">DEAD/DEAH box helicase family protein</fullName>
    </submittedName>
</protein>